<evidence type="ECO:0000256" key="4">
    <source>
        <dbReference type="ARBA" id="ARBA00022723"/>
    </source>
</evidence>
<evidence type="ECO:0000256" key="7">
    <source>
        <dbReference type="ARBA" id="ARBA00023008"/>
    </source>
</evidence>
<keyword evidence="8" id="KW-0503">Monooxygenase</keyword>
<evidence type="ECO:0000256" key="9">
    <source>
        <dbReference type="ARBA" id="ARBA00023136"/>
    </source>
</evidence>
<keyword evidence="7" id="KW-0186">Copper</keyword>
<proteinExistence type="predicted"/>
<keyword evidence="9" id="KW-0472">Membrane</keyword>
<evidence type="ECO:0000256" key="2">
    <source>
        <dbReference type="ARBA" id="ARBA00011906"/>
    </source>
</evidence>
<evidence type="ECO:0000256" key="11">
    <source>
        <dbReference type="ARBA" id="ARBA00039304"/>
    </source>
</evidence>
<evidence type="ECO:0000256" key="13">
    <source>
        <dbReference type="ARBA" id="ARBA00046288"/>
    </source>
</evidence>
<keyword evidence="6" id="KW-0560">Oxidoreductase</keyword>
<evidence type="ECO:0000256" key="8">
    <source>
        <dbReference type="ARBA" id="ARBA00023033"/>
    </source>
</evidence>
<sequence length="527" mass="60938">MSCRIITCLVFFVFIFPCAEGQFPRVCTSLTSLKNKKCCPIPKGFSAPCGNDGNRGTCQELIIRDWTFKYSHYQTFQKKDDRHDWPHALYHKTCKCNSNFAGYDCSKCEFGYYGKNCTQKKTLTRKNFLTLSAEEKDRYMRYINMSRYYISDYVVTLTPYEEINETVMANRDPTAFFHNISNYDLFVWMHYYAARDTIKPHNMTRADIDFAHDGQGFPTWHRLYMLAWERTLQEIGNDENFTVPYWDWTGNKTHCDPAICSEELLGVTNQADGTVNGKYFDNWYVICTSEQTYSLTKICDPTNKEPGLKRRTEKEKKDKVRNEGYTMTFPTTEEVNFALRFESFDLPPYGKESSCNFRNILEGYASTKTGYRFQNVHTLHNQVHIVLGGVMGDVPSASNDPIFPLHHSFVDRIYEKWLRKFNKDASVLSSYDAPIGHNKDDVIVPLYPVYTHQQMFKKSFEFGYDYEDVDGNGKSSDDEKKVEPISLGDCPVPCSKKSSKSSAVHAGMRLCGLLMSLLPIWQLFLGD</sequence>
<dbReference type="InterPro" id="IPR050316">
    <property type="entry name" value="Tyrosinase/Hemocyanin"/>
</dbReference>
<gene>
    <name evidence="16" type="ORF">PEVE_00030326</name>
</gene>
<keyword evidence="3" id="KW-0812">Transmembrane</keyword>
<feature type="chain" id="PRO_5046769981" description="Tyrosinase" evidence="14">
    <location>
        <begin position="22"/>
        <end position="527"/>
    </location>
</feature>
<evidence type="ECO:0000256" key="5">
    <source>
        <dbReference type="ARBA" id="ARBA00022729"/>
    </source>
</evidence>
<feature type="domain" description="Tyrosinase copper-binding" evidence="15">
    <location>
        <begin position="212"/>
        <end position="229"/>
    </location>
</feature>
<evidence type="ECO:0000256" key="10">
    <source>
        <dbReference type="ARBA" id="ARBA00023180"/>
    </source>
</evidence>
<dbReference type="PANTHER" id="PTHR11474:SF124">
    <property type="entry name" value="TYROSINASE"/>
    <property type="match status" value="1"/>
</dbReference>
<comment type="caution">
    <text evidence="16">The sequence shown here is derived from an EMBL/GenBank/DDBJ whole genome shotgun (WGS) entry which is preliminary data.</text>
</comment>
<evidence type="ECO:0000256" key="1">
    <source>
        <dbReference type="ARBA" id="ARBA00001973"/>
    </source>
</evidence>
<dbReference type="PANTHER" id="PTHR11474">
    <property type="entry name" value="TYROSINASE FAMILY MEMBER"/>
    <property type="match status" value="1"/>
</dbReference>
<protein>
    <recommendedName>
        <fullName evidence="11">Tyrosinase</fullName>
        <ecNumber evidence="2">1.14.18.1</ecNumber>
    </recommendedName>
    <alternativeName>
        <fullName evidence="12">Monophenol monooxygenase</fullName>
    </alternativeName>
</protein>
<name>A0ABN8MES4_9CNID</name>
<dbReference type="PRINTS" id="PR00092">
    <property type="entry name" value="TYROSINASE"/>
</dbReference>
<organism evidence="16 17">
    <name type="scientific">Porites evermanni</name>
    <dbReference type="NCBI Taxonomy" id="104178"/>
    <lineage>
        <taxon>Eukaryota</taxon>
        <taxon>Metazoa</taxon>
        <taxon>Cnidaria</taxon>
        <taxon>Anthozoa</taxon>
        <taxon>Hexacorallia</taxon>
        <taxon>Scleractinia</taxon>
        <taxon>Fungiina</taxon>
        <taxon>Poritidae</taxon>
        <taxon>Porites</taxon>
    </lineage>
</organism>
<dbReference type="SUPFAM" id="SSF48056">
    <property type="entry name" value="Di-copper centre-containing domain"/>
    <property type="match status" value="1"/>
</dbReference>
<keyword evidence="10" id="KW-0325">Glycoprotein</keyword>
<dbReference type="Pfam" id="PF00264">
    <property type="entry name" value="Tyrosinase"/>
    <property type="match status" value="1"/>
</dbReference>
<evidence type="ECO:0000256" key="6">
    <source>
        <dbReference type="ARBA" id="ARBA00023002"/>
    </source>
</evidence>
<evidence type="ECO:0000313" key="17">
    <source>
        <dbReference type="Proteomes" id="UP001159427"/>
    </source>
</evidence>
<dbReference type="EC" id="1.14.18.1" evidence="2"/>
<dbReference type="InterPro" id="IPR008922">
    <property type="entry name" value="Di-copper_centre_dom_sf"/>
</dbReference>
<evidence type="ECO:0000256" key="3">
    <source>
        <dbReference type="ARBA" id="ARBA00022692"/>
    </source>
</evidence>
<dbReference type="Gene3D" id="1.10.1280.10">
    <property type="entry name" value="Di-copper center containing domain from catechol oxidase"/>
    <property type="match status" value="1"/>
</dbReference>
<comment type="subcellular location">
    <subcellularLocation>
        <location evidence="13">Endomembrane system</location>
        <topology evidence="13">Single-pass type I membrane protein</topology>
    </subcellularLocation>
</comment>
<reference evidence="16 17" key="1">
    <citation type="submission" date="2022-05" db="EMBL/GenBank/DDBJ databases">
        <authorList>
            <consortium name="Genoscope - CEA"/>
            <person name="William W."/>
        </authorList>
    </citation>
    <scope>NUCLEOTIDE SEQUENCE [LARGE SCALE GENOMIC DNA]</scope>
</reference>
<comment type="cofactor">
    <cofactor evidence="1">
        <name>Cu(2+)</name>
        <dbReference type="ChEBI" id="CHEBI:29036"/>
    </cofactor>
</comment>
<keyword evidence="4" id="KW-0479">Metal-binding</keyword>
<keyword evidence="17" id="KW-1185">Reference proteome</keyword>
<evidence type="ECO:0000313" key="16">
    <source>
        <dbReference type="EMBL" id="CAH3026965.1"/>
    </source>
</evidence>
<dbReference type="EMBL" id="CALNXI010000429">
    <property type="protein sequence ID" value="CAH3026965.1"/>
    <property type="molecule type" value="Genomic_DNA"/>
</dbReference>
<feature type="signal peptide" evidence="14">
    <location>
        <begin position="1"/>
        <end position="21"/>
    </location>
</feature>
<dbReference type="Proteomes" id="UP001159427">
    <property type="component" value="Unassembled WGS sequence"/>
</dbReference>
<dbReference type="PROSITE" id="PS00497">
    <property type="entry name" value="TYROSINASE_1"/>
    <property type="match status" value="1"/>
</dbReference>
<evidence type="ECO:0000256" key="14">
    <source>
        <dbReference type="SAM" id="SignalP"/>
    </source>
</evidence>
<keyword evidence="5 14" id="KW-0732">Signal</keyword>
<evidence type="ECO:0000256" key="12">
    <source>
        <dbReference type="ARBA" id="ARBA00042251"/>
    </source>
</evidence>
<evidence type="ECO:0000259" key="15">
    <source>
        <dbReference type="PROSITE" id="PS00497"/>
    </source>
</evidence>
<accession>A0ABN8MES4</accession>
<dbReference type="InterPro" id="IPR002227">
    <property type="entry name" value="Tyrosinase_Cu-bd"/>
</dbReference>